<protein>
    <submittedName>
        <fullName evidence="2">Uncharacterized protein</fullName>
    </submittedName>
</protein>
<sequence>FQASLLPYLLFLYFLSFRGNRIPAIGNFGFQFLLLFVASTIFSGIVSKGVYETSLANVDWLHGGAELLLTTSNILVVWG</sequence>
<keyword evidence="1" id="KW-0472">Membrane</keyword>
<dbReference type="InterPro" id="IPR021995">
    <property type="entry name" value="DUF3593"/>
</dbReference>
<proteinExistence type="predicted"/>
<dbReference type="EMBL" id="KV784359">
    <property type="protein sequence ID" value="OEU15751.1"/>
    <property type="molecule type" value="Genomic_DNA"/>
</dbReference>
<dbReference type="Proteomes" id="UP000095751">
    <property type="component" value="Unassembled WGS sequence"/>
</dbReference>
<keyword evidence="1" id="KW-0812">Transmembrane</keyword>
<evidence type="ECO:0000313" key="2">
    <source>
        <dbReference type="EMBL" id="OEU15751.1"/>
    </source>
</evidence>
<evidence type="ECO:0000256" key="1">
    <source>
        <dbReference type="SAM" id="Phobius"/>
    </source>
</evidence>
<dbReference type="PANTHER" id="PTHR35473">
    <property type="entry name" value="1-ACYL-SN-GLYCEROL-3-PHOSPHATE ACYLTRANSFERASE"/>
    <property type="match status" value="1"/>
</dbReference>
<dbReference type="InParanoid" id="A0A1E7FC67"/>
<dbReference type="PANTHER" id="PTHR35473:SF3">
    <property type="entry name" value="1-ACYL-SN-GLYCEROL-3-PHOSPHATE ACYLTRANSFERASE"/>
    <property type="match status" value="1"/>
</dbReference>
<dbReference type="OrthoDB" id="424673at2759"/>
<dbReference type="KEGG" id="fcy:FRACYDRAFT_165307"/>
<organism evidence="2 3">
    <name type="scientific">Fragilariopsis cylindrus CCMP1102</name>
    <dbReference type="NCBI Taxonomy" id="635003"/>
    <lineage>
        <taxon>Eukaryota</taxon>
        <taxon>Sar</taxon>
        <taxon>Stramenopiles</taxon>
        <taxon>Ochrophyta</taxon>
        <taxon>Bacillariophyta</taxon>
        <taxon>Bacillariophyceae</taxon>
        <taxon>Bacillariophycidae</taxon>
        <taxon>Bacillariales</taxon>
        <taxon>Bacillariaceae</taxon>
        <taxon>Fragilariopsis</taxon>
    </lineage>
</organism>
<accession>A0A1E7FC67</accession>
<keyword evidence="1" id="KW-1133">Transmembrane helix</keyword>
<keyword evidence="3" id="KW-1185">Reference proteome</keyword>
<feature type="non-terminal residue" evidence="2">
    <location>
        <position position="1"/>
    </location>
</feature>
<dbReference type="Pfam" id="PF12159">
    <property type="entry name" value="DUF3593"/>
    <property type="match status" value="1"/>
</dbReference>
<feature type="transmembrane region" description="Helical" evidence="1">
    <location>
        <begin position="28"/>
        <end position="46"/>
    </location>
</feature>
<dbReference type="AlphaFoldDB" id="A0A1E7FC67"/>
<evidence type="ECO:0000313" key="3">
    <source>
        <dbReference type="Proteomes" id="UP000095751"/>
    </source>
</evidence>
<reference evidence="2 3" key="1">
    <citation type="submission" date="2016-09" db="EMBL/GenBank/DDBJ databases">
        <title>Extensive genetic diversity and differential bi-allelic expression allows diatom success in the polar Southern Ocean.</title>
        <authorList>
            <consortium name="DOE Joint Genome Institute"/>
            <person name="Mock T."/>
            <person name="Otillar R.P."/>
            <person name="Strauss J."/>
            <person name="Dupont C."/>
            <person name="Frickenhaus S."/>
            <person name="Maumus F."/>
            <person name="Mcmullan M."/>
            <person name="Sanges R."/>
            <person name="Schmutz J."/>
            <person name="Toseland A."/>
            <person name="Valas R."/>
            <person name="Veluchamy A."/>
            <person name="Ward B.J."/>
            <person name="Allen A."/>
            <person name="Barry K."/>
            <person name="Falciatore A."/>
            <person name="Ferrante M."/>
            <person name="Fortunato A.E."/>
            <person name="Gloeckner G."/>
            <person name="Gruber A."/>
            <person name="Hipkin R."/>
            <person name="Janech M."/>
            <person name="Kroth P."/>
            <person name="Leese F."/>
            <person name="Lindquist E."/>
            <person name="Lyon B.R."/>
            <person name="Martin J."/>
            <person name="Mayer C."/>
            <person name="Parker M."/>
            <person name="Quesneville H."/>
            <person name="Raymond J."/>
            <person name="Uhlig C."/>
            <person name="Valentin K.U."/>
            <person name="Worden A.Z."/>
            <person name="Armbrust E.V."/>
            <person name="Bowler C."/>
            <person name="Green B."/>
            <person name="Moulton V."/>
            <person name="Van Oosterhout C."/>
            <person name="Grigoriev I."/>
        </authorList>
    </citation>
    <scope>NUCLEOTIDE SEQUENCE [LARGE SCALE GENOMIC DNA]</scope>
    <source>
        <strain evidence="2 3">CCMP1102</strain>
    </source>
</reference>
<feature type="non-terminal residue" evidence="2">
    <location>
        <position position="79"/>
    </location>
</feature>
<gene>
    <name evidence="2" type="ORF">FRACYDRAFT_165307</name>
</gene>
<name>A0A1E7FC67_9STRA</name>